<protein>
    <submittedName>
        <fullName evidence="1">Uncharacterized protein</fullName>
    </submittedName>
</protein>
<organism evidence="1 2">
    <name type="scientific">Candidatus Woesebacteria bacterium GWB1_43_5</name>
    <dbReference type="NCBI Taxonomy" id="1802474"/>
    <lineage>
        <taxon>Bacteria</taxon>
        <taxon>Candidatus Woeseibacteriota</taxon>
    </lineage>
</organism>
<dbReference type="EMBL" id="MGFM01000008">
    <property type="protein sequence ID" value="OGM06005.1"/>
    <property type="molecule type" value="Genomic_DNA"/>
</dbReference>
<proteinExistence type="predicted"/>
<dbReference type="AlphaFoldDB" id="A0A1F7WVA7"/>
<name>A0A1F7WVA7_9BACT</name>
<accession>A0A1F7WVA7</accession>
<gene>
    <name evidence="1" type="ORF">A2125_01625</name>
</gene>
<comment type="caution">
    <text evidence="1">The sequence shown here is derived from an EMBL/GenBank/DDBJ whole genome shotgun (WGS) entry which is preliminary data.</text>
</comment>
<sequence>MDVKLFFEFIKKNLSVWPIVALGIKQRRVQLMRYKVERVLSARSRIPGFSNISDRGLVVTNSNSGLLLKASNGKIL</sequence>
<evidence type="ECO:0000313" key="2">
    <source>
        <dbReference type="Proteomes" id="UP000178812"/>
    </source>
</evidence>
<reference evidence="1 2" key="1">
    <citation type="journal article" date="2016" name="Nat. Commun.">
        <title>Thousands of microbial genomes shed light on interconnected biogeochemical processes in an aquifer system.</title>
        <authorList>
            <person name="Anantharaman K."/>
            <person name="Brown C.T."/>
            <person name="Hug L.A."/>
            <person name="Sharon I."/>
            <person name="Castelle C.J."/>
            <person name="Probst A.J."/>
            <person name="Thomas B.C."/>
            <person name="Singh A."/>
            <person name="Wilkins M.J."/>
            <person name="Karaoz U."/>
            <person name="Brodie E.L."/>
            <person name="Williams K.H."/>
            <person name="Hubbard S.S."/>
            <person name="Banfield J.F."/>
        </authorList>
    </citation>
    <scope>NUCLEOTIDE SEQUENCE [LARGE SCALE GENOMIC DNA]</scope>
</reference>
<dbReference type="Proteomes" id="UP000178812">
    <property type="component" value="Unassembled WGS sequence"/>
</dbReference>
<evidence type="ECO:0000313" key="1">
    <source>
        <dbReference type="EMBL" id="OGM06005.1"/>
    </source>
</evidence>